<dbReference type="Gene3D" id="2.40.160.200">
    <property type="entry name" value="LURP1-related"/>
    <property type="match status" value="1"/>
</dbReference>
<dbReference type="OrthoDB" id="748129at2759"/>
<comment type="caution">
    <text evidence="2">The sequence shown here is derived from an EMBL/GenBank/DDBJ whole genome shotgun (WGS) entry which is preliminary data.</text>
</comment>
<proteinExistence type="inferred from homology"/>
<dbReference type="InterPro" id="IPR038595">
    <property type="entry name" value="LOR_sf"/>
</dbReference>
<dbReference type="PANTHER" id="PTHR31087:SF131">
    <property type="entry name" value="TRANSLATION INITIATION FACTOR 2B FAMILY PROTEIN, PUTATIVE, EXPRESSED-RELATED"/>
    <property type="match status" value="1"/>
</dbReference>
<dbReference type="EMBL" id="JAGYWB010000012">
    <property type="protein sequence ID" value="KAI0501807.1"/>
    <property type="molecule type" value="Genomic_DNA"/>
</dbReference>
<evidence type="ECO:0008006" key="4">
    <source>
        <dbReference type="Google" id="ProtNLM"/>
    </source>
</evidence>
<evidence type="ECO:0000313" key="2">
    <source>
        <dbReference type="EMBL" id="KAI0501807.1"/>
    </source>
</evidence>
<dbReference type="InterPro" id="IPR025659">
    <property type="entry name" value="Tubby-like_C"/>
</dbReference>
<evidence type="ECO:0000256" key="1">
    <source>
        <dbReference type="ARBA" id="ARBA00005437"/>
    </source>
</evidence>
<dbReference type="Pfam" id="PF04525">
    <property type="entry name" value="LOR"/>
    <property type="match status" value="1"/>
</dbReference>
<dbReference type="Proteomes" id="UP000829196">
    <property type="component" value="Unassembled WGS sequence"/>
</dbReference>
<evidence type="ECO:0000313" key="3">
    <source>
        <dbReference type="Proteomes" id="UP000829196"/>
    </source>
</evidence>
<name>A0A8T3B097_DENNO</name>
<sequence>MKPINTPNQGNCQVRSQALLSCLSFHPPAVEHLKISTKKMTKIYPNSPLPESPVPSISIAASAEPANLTVWRKSLLFNCSGFTVYDAKGNLVYRVDNYSSSSLNEIVLMDAIGKPLFTIRRKRFTLTDQWNIYKGEAAVATKPVFSAWKHVALVRSKSLAHVIPCGDAGKFAEAIYDVEGSFSQRSCVVYDERHKPVAEIQRKKAAGTVGFGGDVFRLVVQPGFDASLAMAVVILLERMFGSRVASIEG</sequence>
<dbReference type="AlphaFoldDB" id="A0A8T3B097"/>
<dbReference type="SMR" id="A0A8T3B097"/>
<comment type="similarity">
    <text evidence="1">Belongs to the LOR family.</text>
</comment>
<protein>
    <recommendedName>
        <fullName evidence="4">Protein LURP-one-related 8</fullName>
    </recommendedName>
</protein>
<organism evidence="2 3">
    <name type="scientific">Dendrobium nobile</name>
    <name type="common">Orchid</name>
    <dbReference type="NCBI Taxonomy" id="94219"/>
    <lineage>
        <taxon>Eukaryota</taxon>
        <taxon>Viridiplantae</taxon>
        <taxon>Streptophyta</taxon>
        <taxon>Embryophyta</taxon>
        <taxon>Tracheophyta</taxon>
        <taxon>Spermatophyta</taxon>
        <taxon>Magnoliopsida</taxon>
        <taxon>Liliopsida</taxon>
        <taxon>Asparagales</taxon>
        <taxon>Orchidaceae</taxon>
        <taxon>Epidendroideae</taxon>
        <taxon>Malaxideae</taxon>
        <taxon>Dendrobiinae</taxon>
        <taxon>Dendrobium</taxon>
    </lineage>
</organism>
<gene>
    <name evidence="2" type="ORF">KFK09_016752</name>
</gene>
<keyword evidence="3" id="KW-1185">Reference proteome</keyword>
<dbReference type="SUPFAM" id="SSF54518">
    <property type="entry name" value="Tubby C-terminal domain-like"/>
    <property type="match status" value="1"/>
</dbReference>
<dbReference type="InterPro" id="IPR007612">
    <property type="entry name" value="LOR"/>
</dbReference>
<reference evidence="2" key="1">
    <citation type="journal article" date="2022" name="Front. Genet.">
        <title>Chromosome-Scale Assembly of the Dendrobium nobile Genome Provides Insights Into the Molecular Mechanism of the Biosynthesis of the Medicinal Active Ingredient of Dendrobium.</title>
        <authorList>
            <person name="Xu Q."/>
            <person name="Niu S.-C."/>
            <person name="Li K.-L."/>
            <person name="Zheng P.-J."/>
            <person name="Zhang X.-J."/>
            <person name="Jia Y."/>
            <person name="Liu Y."/>
            <person name="Niu Y.-X."/>
            <person name="Yu L.-H."/>
            <person name="Chen D.-F."/>
            <person name="Zhang G.-Q."/>
        </authorList>
    </citation>
    <scope>NUCLEOTIDE SEQUENCE</scope>
    <source>
        <tissue evidence="2">Leaf</tissue>
    </source>
</reference>
<accession>A0A8T3B097</accession>
<dbReference type="PANTHER" id="PTHR31087">
    <property type="match status" value="1"/>
</dbReference>